<reference evidence="5" key="1">
    <citation type="submission" date="2020-07" db="EMBL/GenBank/DDBJ databases">
        <title>The High-quality genome of the commercially important snow crab, Chionoecetes opilio.</title>
        <authorList>
            <person name="Jeong J.-H."/>
            <person name="Ryu S."/>
        </authorList>
    </citation>
    <scope>NUCLEOTIDE SEQUENCE</scope>
    <source>
        <strain evidence="5">MADBK_172401_WGS</strain>
        <tissue evidence="5">Digestive gland</tissue>
    </source>
</reference>
<dbReference type="EMBL" id="JACEEZ010026180">
    <property type="protein sequence ID" value="KAG0694226.1"/>
    <property type="molecule type" value="Genomic_DNA"/>
</dbReference>
<organism evidence="5 6">
    <name type="scientific">Chionoecetes opilio</name>
    <name type="common">Atlantic snow crab</name>
    <name type="synonym">Cancer opilio</name>
    <dbReference type="NCBI Taxonomy" id="41210"/>
    <lineage>
        <taxon>Eukaryota</taxon>
        <taxon>Metazoa</taxon>
        <taxon>Ecdysozoa</taxon>
        <taxon>Arthropoda</taxon>
        <taxon>Crustacea</taxon>
        <taxon>Multicrustacea</taxon>
        <taxon>Malacostraca</taxon>
        <taxon>Eumalacostraca</taxon>
        <taxon>Eucarida</taxon>
        <taxon>Decapoda</taxon>
        <taxon>Pleocyemata</taxon>
        <taxon>Brachyura</taxon>
        <taxon>Eubrachyura</taxon>
        <taxon>Majoidea</taxon>
        <taxon>Majidae</taxon>
        <taxon>Chionoecetes</taxon>
    </lineage>
</organism>
<dbReference type="AlphaFoldDB" id="A0A8J8WA69"/>
<dbReference type="Proteomes" id="UP000770661">
    <property type="component" value="Unassembled WGS sequence"/>
</dbReference>
<protein>
    <recommendedName>
        <fullName evidence="4">PHD-type domain-containing protein</fullName>
    </recommendedName>
</protein>
<feature type="domain" description="PHD-type" evidence="4">
    <location>
        <begin position="285"/>
        <end position="325"/>
    </location>
</feature>
<comment type="caution">
    <text evidence="5">The sequence shown here is derived from an EMBL/GenBank/DDBJ whole genome shotgun (WGS) entry which is preliminary data.</text>
</comment>
<evidence type="ECO:0000256" key="1">
    <source>
        <dbReference type="ARBA" id="ARBA00022723"/>
    </source>
</evidence>
<dbReference type="InterPro" id="IPR013083">
    <property type="entry name" value="Znf_RING/FYVE/PHD"/>
</dbReference>
<keyword evidence="1" id="KW-0479">Metal-binding</keyword>
<evidence type="ECO:0000313" key="5">
    <source>
        <dbReference type="EMBL" id="KAG0694226.1"/>
    </source>
</evidence>
<evidence type="ECO:0000313" key="6">
    <source>
        <dbReference type="Proteomes" id="UP000770661"/>
    </source>
</evidence>
<gene>
    <name evidence="5" type="ORF">GWK47_027283</name>
</gene>
<keyword evidence="3" id="KW-0862">Zinc</keyword>
<dbReference type="InterPro" id="IPR011011">
    <property type="entry name" value="Znf_FYVE_PHD"/>
</dbReference>
<evidence type="ECO:0000256" key="3">
    <source>
        <dbReference type="ARBA" id="ARBA00022833"/>
    </source>
</evidence>
<dbReference type="Pfam" id="PF00628">
    <property type="entry name" value="PHD"/>
    <property type="match status" value="1"/>
</dbReference>
<accession>A0A8J8WA69</accession>
<name>A0A8J8WA69_CHIOP</name>
<evidence type="ECO:0000256" key="2">
    <source>
        <dbReference type="ARBA" id="ARBA00022771"/>
    </source>
</evidence>
<keyword evidence="6" id="KW-1185">Reference proteome</keyword>
<dbReference type="GO" id="GO:0008270">
    <property type="term" value="F:zinc ion binding"/>
    <property type="evidence" value="ECO:0007669"/>
    <property type="project" value="UniProtKB-KW"/>
</dbReference>
<sequence length="391" mass="43501">MAADSIDNIRREIQIRVIATNVTKKPPRASTPRSPQLRPLHSHRRALFLYRTTRHPRLAPPPWQRKRGFDGGSRASSPAPWGGCRVRAACGKSFPTSALHDPCGTCVSGNVSQQTLFICGFLGPPFPVPPPSEADCCCCFSPAPWWCCCPLPPASTANNTAARTKWGAPVPAGSFKGGAGRGEIFALVCSRTPKTGDVTHHLQQWSQSRHREPALGCDLKPHRSQLGAGEITPCPKSGPRQTTQKPIVWFLVLLLGPLSHRPPPQASNMANYVINDKSPQPHVEGDCMIACDACQTWYHRDCEGISSHRWRNLQDYDTTYTCNSCRRFFPRHLWGEKGTAGQYRHRHKSLLATPLLHVFYIPTQAFLPSLLSKHPSYFYYFPSLFMTPTQS</sequence>
<proteinExistence type="predicted"/>
<dbReference type="SUPFAM" id="SSF57903">
    <property type="entry name" value="FYVE/PHD zinc finger"/>
    <property type="match status" value="1"/>
</dbReference>
<dbReference type="Gene3D" id="3.30.40.10">
    <property type="entry name" value="Zinc/RING finger domain, C3HC4 (zinc finger)"/>
    <property type="match status" value="1"/>
</dbReference>
<evidence type="ECO:0000259" key="4">
    <source>
        <dbReference type="Pfam" id="PF00628"/>
    </source>
</evidence>
<keyword evidence="2" id="KW-0863">Zinc-finger</keyword>
<dbReference type="OrthoDB" id="419183at2759"/>
<dbReference type="InterPro" id="IPR019787">
    <property type="entry name" value="Znf_PHD-finger"/>
</dbReference>